<reference evidence="1" key="1">
    <citation type="journal article" date="2020" name="New Phytol.">
        <title>Comparative genomics reveals dynamic genome evolution in host specialist ectomycorrhizal fungi.</title>
        <authorList>
            <person name="Lofgren L.A."/>
            <person name="Nguyen N.H."/>
            <person name="Vilgalys R."/>
            <person name="Ruytinx J."/>
            <person name="Liao H.L."/>
            <person name="Branco S."/>
            <person name="Kuo A."/>
            <person name="LaButti K."/>
            <person name="Lipzen A."/>
            <person name="Andreopoulos W."/>
            <person name="Pangilinan J."/>
            <person name="Riley R."/>
            <person name="Hundley H."/>
            <person name="Na H."/>
            <person name="Barry K."/>
            <person name="Grigoriev I.V."/>
            <person name="Stajich J.E."/>
            <person name="Kennedy P.G."/>
        </authorList>
    </citation>
    <scope>NUCLEOTIDE SEQUENCE</scope>
    <source>
        <strain evidence="1">FC423</strain>
    </source>
</reference>
<dbReference type="AlphaFoldDB" id="A0A9P7F2K4"/>
<sequence>MTADVPRRWDWMFRWSRRSGYSAIETIMTHDIRGYWDSTGFQSLDPSQIVKRQSAGIPDVIELHVRLLADRFILSHIASSESHIMRFSSAIVLAIVAGLTASSSATPVEGSATDRCAEFCFSDGACAGYLVSMRSESCFCFHISAIQPLALTRELPVIS</sequence>
<dbReference type="Proteomes" id="UP000823399">
    <property type="component" value="Unassembled WGS sequence"/>
</dbReference>
<gene>
    <name evidence="1" type="ORF">F5147DRAFT_706915</name>
</gene>
<evidence type="ECO:0000313" key="2">
    <source>
        <dbReference type="Proteomes" id="UP000823399"/>
    </source>
</evidence>
<protein>
    <recommendedName>
        <fullName evidence="3">Apple domain-containing protein</fullName>
    </recommendedName>
</protein>
<evidence type="ECO:0008006" key="3">
    <source>
        <dbReference type="Google" id="ProtNLM"/>
    </source>
</evidence>
<dbReference type="GeneID" id="64700292"/>
<dbReference type="RefSeq" id="XP_041290296.1">
    <property type="nucleotide sequence ID" value="XM_041438033.1"/>
</dbReference>
<keyword evidence="2" id="KW-1185">Reference proteome</keyword>
<comment type="caution">
    <text evidence="1">The sequence shown here is derived from an EMBL/GenBank/DDBJ whole genome shotgun (WGS) entry which is preliminary data.</text>
</comment>
<dbReference type="EMBL" id="JABBWM010000046">
    <property type="protein sequence ID" value="KAG2102829.1"/>
    <property type="molecule type" value="Genomic_DNA"/>
</dbReference>
<organism evidence="1 2">
    <name type="scientific">Suillus discolor</name>
    <dbReference type="NCBI Taxonomy" id="1912936"/>
    <lineage>
        <taxon>Eukaryota</taxon>
        <taxon>Fungi</taxon>
        <taxon>Dikarya</taxon>
        <taxon>Basidiomycota</taxon>
        <taxon>Agaricomycotina</taxon>
        <taxon>Agaricomycetes</taxon>
        <taxon>Agaricomycetidae</taxon>
        <taxon>Boletales</taxon>
        <taxon>Suillineae</taxon>
        <taxon>Suillaceae</taxon>
        <taxon>Suillus</taxon>
    </lineage>
</organism>
<evidence type="ECO:0000313" key="1">
    <source>
        <dbReference type="EMBL" id="KAG2102829.1"/>
    </source>
</evidence>
<name>A0A9P7F2K4_9AGAM</name>
<dbReference type="OrthoDB" id="2691889at2759"/>
<accession>A0A9P7F2K4</accession>
<proteinExistence type="predicted"/>